<dbReference type="PANTHER" id="PTHR22901:SF0">
    <property type="entry name" value="SIALATE O-ACETYLESTERASE"/>
    <property type="match status" value="1"/>
</dbReference>
<evidence type="ECO:0000259" key="3">
    <source>
        <dbReference type="Pfam" id="PF03629"/>
    </source>
</evidence>
<dbReference type="InterPro" id="IPR005181">
    <property type="entry name" value="SASA"/>
</dbReference>
<dbReference type="InterPro" id="IPR039329">
    <property type="entry name" value="SIAE"/>
</dbReference>
<dbReference type="SUPFAM" id="SSF52266">
    <property type="entry name" value="SGNH hydrolase"/>
    <property type="match status" value="1"/>
</dbReference>
<reference evidence="4 5" key="1">
    <citation type="submission" date="2023-11" db="EMBL/GenBank/DDBJ databases">
        <title>Coraliomargarita sp. nov., isolated from marine algae.</title>
        <authorList>
            <person name="Lee J.K."/>
            <person name="Baek J.H."/>
            <person name="Kim J.M."/>
            <person name="Choi D.G."/>
            <person name="Jeon C.O."/>
        </authorList>
    </citation>
    <scope>NUCLEOTIDE SEQUENCE [LARGE SCALE GENOMIC DNA]</scope>
    <source>
        <strain evidence="4 5">J2-16</strain>
    </source>
</reference>
<organism evidence="4 5">
    <name type="scientific">Coraliomargarita algicola</name>
    <dbReference type="NCBI Taxonomy" id="3092156"/>
    <lineage>
        <taxon>Bacteria</taxon>
        <taxon>Pseudomonadati</taxon>
        <taxon>Verrucomicrobiota</taxon>
        <taxon>Opitutia</taxon>
        <taxon>Puniceicoccales</taxon>
        <taxon>Coraliomargaritaceae</taxon>
        <taxon>Coraliomargarita</taxon>
    </lineage>
</organism>
<keyword evidence="5" id="KW-1185">Reference proteome</keyword>
<dbReference type="RefSeq" id="WP_319833334.1">
    <property type="nucleotide sequence ID" value="NZ_CP138858.1"/>
</dbReference>
<evidence type="ECO:0000313" key="5">
    <source>
        <dbReference type="Proteomes" id="UP001324993"/>
    </source>
</evidence>
<dbReference type="Proteomes" id="UP001324993">
    <property type="component" value="Chromosome"/>
</dbReference>
<evidence type="ECO:0000256" key="2">
    <source>
        <dbReference type="SAM" id="SignalP"/>
    </source>
</evidence>
<feature type="domain" description="Sialate O-acetylesterase" evidence="3">
    <location>
        <begin position="438"/>
        <end position="545"/>
    </location>
</feature>
<dbReference type="EMBL" id="CP138858">
    <property type="protein sequence ID" value="WPJ96475.1"/>
    <property type="molecule type" value="Genomic_DNA"/>
</dbReference>
<feature type="domain" description="Sialate O-acetylesterase" evidence="3">
    <location>
        <begin position="115"/>
        <end position="221"/>
    </location>
</feature>
<dbReference type="Pfam" id="PF03629">
    <property type="entry name" value="SASA"/>
    <property type="match status" value="2"/>
</dbReference>
<sequence>MNTKSTPPRLLQVSFAASLLLWSSQTALAELKLPAIFGSHMVLQQEGKIPVWGWEDPGETITVSFAGESVETTADESGQWKLALPQMATSHQGQSMTIHSSSGDRITYEDVLVGEVWICSGQSNMEWSVANSNNSAAEAASAHYPEIRYFDVKNELAYEPQEDLTGHWVVCSPDTVKRFSAVGYYFGRHLHSELDRPVGLISTNWGGTIAEAWTSKEALIENLPEFTSAIDALSELKLREKPLEAKFQQAWDTYKKSFPEMYALEADLAAAKSWTTPELDDSQWATLNVPQNWEQAGHKDLDGIVWLRKTIELPASWAGRDLALHTGPIDEVDVTWFNSEVVGQTGNLKKNIVEYWNQPRSYQVPGKLVKAGKNVIAIRVMDAQGQGGLWGGEPESMYIAPVDAAAGEQITLASEWKLKPQYVLPKKPRNPLSPNKPTVLYNQMIQPLIPFGIRGAIWYQGESNSGRPEQYRTLLPTMIADWRQRWGRGDFPFLVVQLANYRARDAQPVESKWAELREAQAITAAQDPNTGLAVTIDIGEANDIHPRNKQDVGHRLGLVAERIAYQRNVIANGPTFQQMKVEDDTAILSFDHATGGLVSKNSKIGGFALKADDGDFVWAQAEIHGSHIHLRAPGVNKPVAARYAWANNPEAPLYNQAGLPMVPFRTDAPED</sequence>
<gene>
    <name evidence="4" type="ORF">SH580_02005</name>
</gene>
<name>A0ABZ0RNB6_9BACT</name>
<dbReference type="InterPro" id="IPR008979">
    <property type="entry name" value="Galactose-bd-like_sf"/>
</dbReference>
<feature type="chain" id="PRO_5047038731" evidence="2">
    <location>
        <begin position="30"/>
        <end position="671"/>
    </location>
</feature>
<feature type="signal peptide" evidence="2">
    <location>
        <begin position="1"/>
        <end position="29"/>
    </location>
</feature>
<dbReference type="InterPro" id="IPR036514">
    <property type="entry name" value="SGNH_hydro_sf"/>
</dbReference>
<evidence type="ECO:0000256" key="1">
    <source>
        <dbReference type="ARBA" id="ARBA00022801"/>
    </source>
</evidence>
<dbReference type="Gene3D" id="3.40.50.1110">
    <property type="entry name" value="SGNH hydrolase"/>
    <property type="match status" value="2"/>
</dbReference>
<keyword evidence="2" id="KW-0732">Signal</keyword>
<dbReference type="PANTHER" id="PTHR22901">
    <property type="entry name" value="SIALATE O-ACETYLESTERASE"/>
    <property type="match status" value="1"/>
</dbReference>
<dbReference type="SUPFAM" id="SSF49785">
    <property type="entry name" value="Galactose-binding domain-like"/>
    <property type="match status" value="1"/>
</dbReference>
<proteinExistence type="predicted"/>
<accession>A0ABZ0RNB6</accession>
<evidence type="ECO:0000313" key="4">
    <source>
        <dbReference type="EMBL" id="WPJ96475.1"/>
    </source>
</evidence>
<keyword evidence="1" id="KW-0378">Hydrolase</keyword>
<protein>
    <submittedName>
        <fullName evidence="4">Sialate O-acetylesterase</fullName>
    </submittedName>
</protein>